<dbReference type="STRING" id="203124.Tery_1109"/>
<dbReference type="HOGENOM" id="CLU_116765_4_0_3"/>
<dbReference type="Gene3D" id="3.40.140.10">
    <property type="entry name" value="Cytidine Deaminase, domain 2"/>
    <property type="match status" value="1"/>
</dbReference>
<dbReference type="GO" id="GO:0008270">
    <property type="term" value="F:zinc ion binding"/>
    <property type="evidence" value="ECO:0007669"/>
    <property type="project" value="TreeGrafter"/>
</dbReference>
<keyword evidence="4" id="KW-0862">Zinc</keyword>
<sequence length="155" mass="18194">MPLILSSSYFQKILTHAEISYPNECCGLLLGQKNQETKTVIEVWPAENAWQTEADEYWPEQTEFTEEKRYAISPELMLKTMKSARERHLSIIGIYHSHPNHVAIPSEFDRTYAWPEYSYVIISVEKGQAIDFLCWSLDDNHQFQPEKIIKIKDKQ</sequence>
<dbReference type="InterPro" id="IPR028090">
    <property type="entry name" value="JAB_dom_prok"/>
</dbReference>
<keyword evidence="5" id="KW-0482">Metalloprotease</keyword>
<proteinExistence type="predicted"/>
<evidence type="ECO:0000256" key="1">
    <source>
        <dbReference type="ARBA" id="ARBA00022670"/>
    </source>
</evidence>
<evidence type="ECO:0000256" key="3">
    <source>
        <dbReference type="ARBA" id="ARBA00022801"/>
    </source>
</evidence>
<evidence type="ECO:0000313" key="7">
    <source>
        <dbReference type="EMBL" id="ABG50473.1"/>
    </source>
</evidence>
<dbReference type="AlphaFoldDB" id="Q116V1"/>
<dbReference type="eggNOG" id="COG1310">
    <property type="taxonomic scope" value="Bacteria"/>
</dbReference>
<evidence type="ECO:0000259" key="6">
    <source>
        <dbReference type="SMART" id="SM00232"/>
    </source>
</evidence>
<dbReference type="InterPro" id="IPR051929">
    <property type="entry name" value="VirAsm_ModProt"/>
</dbReference>
<dbReference type="GO" id="GO:0008235">
    <property type="term" value="F:metalloexopeptidase activity"/>
    <property type="evidence" value="ECO:0007669"/>
    <property type="project" value="TreeGrafter"/>
</dbReference>
<protein>
    <submittedName>
        <fullName evidence="7">Mov34/MPN/PAD-1</fullName>
    </submittedName>
</protein>
<dbReference type="SMART" id="SM00232">
    <property type="entry name" value="JAB_MPN"/>
    <property type="match status" value="1"/>
</dbReference>
<organism evidence="7">
    <name type="scientific">Trichodesmium erythraeum (strain IMS101)</name>
    <dbReference type="NCBI Taxonomy" id="203124"/>
    <lineage>
        <taxon>Bacteria</taxon>
        <taxon>Bacillati</taxon>
        <taxon>Cyanobacteriota</taxon>
        <taxon>Cyanophyceae</taxon>
        <taxon>Oscillatoriophycideae</taxon>
        <taxon>Oscillatoriales</taxon>
        <taxon>Microcoleaceae</taxon>
        <taxon>Trichodesmium</taxon>
    </lineage>
</organism>
<dbReference type="EMBL" id="CP000393">
    <property type="protein sequence ID" value="ABG50473.1"/>
    <property type="molecule type" value="Genomic_DNA"/>
</dbReference>
<keyword evidence="3" id="KW-0378">Hydrolase</keyword>
<keyword evidence="2" id="KW-0479">Metal-binding</keyword>
<dbReference type="GO" id="GO:0006508">
    <property type="term" value="P:proteolysis"/>
    <property type="evidence" value="ECO:0007669"/>
    <property type="project" value="UniProtKB-KW"/>
</dbReference>
<reference evidence="7" key="1">
    <citation type="submission" date="2006-06" db="EMBL/GenBank/DDBJ databases">
        <title>Complete sequence of Trichodesmium erythraeum IMS101.</title>
        <authorList>
            <consortium name="US DOE Joint Genome Institute"/>
            <person name="Copeland A."/>
            <person name="Lucas S."/>
            <person name="Lapidus A."/>
            <person name="Barry K."/>
            <person name="Detter J.C."/>
            <person name="Glavina del Rio T."/>
            <person name="Hammon N."/>
            <person name="Israni S."/>
            <person name="Dalin E."/>
            <person name="Tice H."/>
            <person name="Pitluck S."/>
            <person name="Kiss H."/>
            <person name="Munk A.C."/>
            <person name="Brettin T."/>
            <person name="Bruce D."/>
            <person name="Han C."/>
            <person name="Tapia R."/>
            <person name="Gilna P."/>
            <person name="Schmutz J."/>
            <person name="Larimer F."/>
            <person name="Land M."/>
            <person name="Hauser L."/>
            <person name="Kyrpides N."/>
            <person name="Kim E."/>
            <person name="Richardson P."/>
        </authorList>
    </citation>
    <scope>NUCLEOTIDE SEQUENCE [LARGE SCALE GENOMIC DNA]</scope>
    <source>
        <strain evidence="7">IMS101</strain>
    </source>
</reference>
<dbReference type="FunFam" id="3.40.140.10:FF:000085">
    <property type="entry name" value="Mov34/MPN/PAD-1 family protein"/>
    <property type="match status" value="1"/>
</dbReference>
<dbReference type="RefSeq" id="WP_011610859.1">
    <property type="nucleotide sequence ID" value="NC_008312.1"/>
</dbReference>
<evidence type="ECO:0000256" key="4">
    <source>
        <dbReference type="ARBA" id="ARBA00022833"/>
    </source>
</evidence>
<dbReference type="InterPro" id="IPR000555">
    <property type="entry name" value="JAMM/MPN+_dom"/>
</dbReference>
<dbReference type="PANTHER" id="PTHR34858">
    <property type="entry name" value="CYSO-CYSTEINE PEPTIDASE"/>
    <property type="match status" value="1"/>
</dbReference>
<gene>
    <name evidence="7" type="ordered locus">Tery_1109</name>
</gene>
<dbReference type="SUPFAM" id="SSF102712">
    <property type="entry name" value="JAB1/MPN domain"/>
    <property type="match status" value="1"/>
</dbReference>
<dbReference type="PANTHER" id="PTHR34858:SF1">
    <property type="entry name" value="CYSO-CYSTEINE PEPTIDASE"/>
    <property type="match status" value="1"/>
</dbReference>
<feature type="domain" description="JAB1/MPN/MOV34 metalloenzyme" evidence="6">
    <location>
        <begin position="2"/>
        <end position="146"/>
    </location>
</feature>
<evidence type="ECO:0000256" key="2">
    <source>
        <dbReference type="ARBA" id="ARBA00022723"/>
    </source>
</evidence>
<dbReference type="KEGG" id="ter:Tery_1109"/>
<name>Q116V1_TRIEI</name>
<dbReference type="Pfam" id="PF14464">
    <property type="entry name" value="Prok-JAB"/>
    <property type="match status" value="1"/>
</dbReference>
<keyword evidence="1" id="KW-0645">Protease</keyword>
<dbReference type="OrthoDB" id="9802958at2"/>
<dbReference type="CDD" id="cd08070">
    <property type="entry name" value="MPN_like"/>
    <property type="match status" value="1"/>
</dbReference>
<accession>Q116V1</accession>
<evidence type="ECO:0000256" key="5">
    <source>
        <dbReference type="ARBA" id="ARBA00023049"/>
    </source>
</evidence>